<sequence length="125" mass="13972">MEEQYKNKKKQSYLPPPKRGQIKVKIVNSLIKSVTEFVYGGSENKKGNEKTPGGSPIKQYKNKKQQSYLPPPKRGQIMVKIVNSLTESVAEFVYGGSENKKRNEKIPGESPVSFESGVDSDGSHR</sequence>
<reference evidence="2 3" key="1">
    <citation type="submission" date="2020-09" db="EMBL/GenBank/DDBJ databases">
        <title>De no assembly of potato wild relative species, Solanum commersonii.</title>
        <authorList>
            <person name="Cho K."/>
        </authorList>
    </citation>
    <scope>NUCLEOTIDE SEQUENCE [LARGE SCALE GENOMIC DNA]</scope>
    <source>
        <strain evidence="2">LZ3.2</strain>
        <tissue evidence="2">Leaf</tissue>
    </source>
</reference>
<protein>
    <submittedName>
        <fullName evidence="2">Uncharacterized protein</fullName>
    </submittedName>
</protein>
<proteinExistence type="predicted"/>
<name>A0A9J5WTH3_SOLCO</name>
<evidence type="ECO:0000313" key="3">
    <source>
        <dbReference type="Proteomes" id="UP000824120"/>
    </source>
</evidence>
<feature type="region of interest" description="Disordered" evidence="1">
    <location>
        <begin position="94"/>
        <end position="125"/>
    </location>
</feature>
<evidence type="ECO:0000256" key="1">
    <source>
        <dbReference type="SAM" id="MobiDB-lite"/>
    </source>
</evidence>
<dbReference type="EMBL" id="JACXVP010000011">
    <property type="protein sequence ID" value="KAG5578573.1"/>
    <property type="molecule type" value="Genomic_DNA"/>
</dbReference>
<dbReference type="AlphaFoldDB" id="A0A9J5WTH3"/>
<feature type="region of interest" description="Disordered" evidence="1">
    <location>
        <begin position="40"/>
        <end position="72"/>
    </location>
</feature>
<accession>A0A9J5WTH3</accession>
<dbReference type="PANTHER" id="PTHR37721">
    <property type="entry name" value="OS05G0464200 PROTEIN"/>
    <property type="match status" value="1"/>
</dbReference>
<keyword evidence="3" id="KW-1185">Reference proteome</keyword>
<dbReference type="PANTHER" id="PTHR37721:SF1">
    <property type="entry name" value="OS05G0464200 PROTEIN"/>
    <property type="match status" value="1"/>
</dbReference>
<organism evidence="2 3">
    <name type="scientific">Solanum commersonii</name>
    <name type="common">Commerson's wild potato</name>
    <name type="synonym">Commerson's nightshade</name>
    <dbReference type="NCBI Taxonomy" id="4109"/>
    <lineage>
        <taxon>Eukaryota</taxon>
        <taxon>Viridiplantae</taxon>
        <taxon>Streptophyta</taxon>
        <taxon>Embryophyta</taxon>
        <taxon>Tracheophyta</taxon>
        <taxon>Spermatophyta</taxon>
        <taxon>Magnoliopsida</taxon>
        <taxon>eudicotyledons</taxon>
        <taxon>Gunneridae</taxon>
        <taxon>Pentapetalae</taxon>
        <taxon>asterids</taxon>
        <taxon>lamiids</taxon>
        <taxon>Solanales</taxon>
        <taxon>Solanaceae</taxon>
        <taxon>Solanoideae</taxon>
        <taxon>Solaneae</taxon>
        <taxon>Solanum</taxon>
    </lineage>
</organism>
<dbReference type="Proteomes" id="UP000824120">
    <property type="component" value="Chromosome 11"/>
</dbReference>
<comment type="caution">
    <text evidence="2">The sequence shown here is derived from an EMBL/GenBank/DDBJ whole genome shotgun (WGS) entry which is preliminary data.</text>
</comment>
<evidence type="ECO:0000313" key="2">
    <source>
        <dbReference type="EMBL" id="KAG5578573.1"/>
    </source>
</evidence>
<gene>
    <name evidence="2" type="ORF">H5410_058707</name>
</gene>
<dbReference type="OrthoDB" id="1033413at2759"/>
<feature type="compositionally biased region" description="Basic and acidic residues" evidence="1">
    <location>
        <begin position="98"/>
        <end position="107"/>
    </location>
</feature>